<dbReference type="AlphaFoldDB" id="A0A4Y2RW67"/>
<dbReference type="Proteomes" id="UP000499080">
    <property type="component" value="Unassembled WGS sequence"/>
</dbReference>
<accession>A0A4Y2RW67</accession>
<reference evidence="1 2" key="1">
    <citation type="journal article" date="2019" name="Sci. Rep.">
        <title>Orb-weaving spider Araneus ventricosus genome elucidates the spidroin gene catalogue.</title>
        <authorList>
            <person name="Kono N."/>
            <person name="Nakamura H."/>
            <person name="Ohtoshi R."/>
            <person name="Moran D.A.P."/>
            <person name="Shinohara A."/>
            <person name="Yoshida Y."/>
            <person name="Fujiwara M."/>
            <person name="Mori M."/>
            <person name="Tomita M."/>
            <person name="Arakawa K."/>
        </authorList>
    </citation>
    <scope>NUCLEOTIDE SEQUENCE [LARGE SCALE GENOMIC DNA]</scope>
</reference>
<sequence>EFLSFLQYFEKNFYPLSSDTLSGAISEYCTFNEAVEQNVTNKFVDADFFFQKKTAADGEGTVESELEQATVRYFFTRIADN</sequence>
<protein>
    <submittedName>
        <fullName evidence="1">Uncharacterized protein</fullName>
    </submittedName>
</protein>
<organism evidence="1 2">
    <name type="scientific">Araneus ventricosus</name>
    <name type="common">Orbweaver spider</name>
    <name type="synonym">Epeira ventricosa</name>
    <dbReference type="NCBI Taxonomy" id="182803"/>
    <lineage>
        <taxon>Eukaryota</taxon>
        <taxon>Metazoa</taxon>
        <taxon>Ecdysozoa</taxon>
        <taxon>Arthropoda</taxon>
        <taxon>Chelicerata</taxon>
        <taxon>Arachnida</taxon>
        <taxon>Araneae</taxon>
        <taxon>Araneomorphae</taxon>
        <taxon>Entelegynae</taxon>
        <taxon>Araneoidea</taxon>
        <taxon>Araneidae</taxon>
        <taxon>Araneus</taxon>
    </lineage>
</organism>
<feature type="non-terminal residue" evidence="1">
    <location>
        <position position="1"/>
    </location>
</feature>
<proteinExistence type="predicted"/>
<keyword evidence="2" id="KW-1185">Reference proteome</keyword>
<dbReference type="EMBL" id="BGPR01018464">
    <property type="protein sequence ID" value="GBN79235.1"/>
    <property type="molecule type" value="Genomic_DNA"/>
</dbReference>
<evidence type="ECO:0000313" key="1">
    <source>
        <dbReference type="EMBL" id="GBN79235.1"/>
    </source>
</evidence>
<comment type="caution">
    <text evidence="1">The sequence shown here is derived from an EMBL/GenBank/DDBJ whole genome shotgun (WGS) entry which is preliminary data.</text>
</comment>
<gene>
    <name evidence="1" type="ORF">AVEN_241903_1</name>
</gene>
<evidence type="ECO:0000313" key="2">
    <source>
        <dbReference type="Proteomes" id="UP000499080"/>
    </source>
</evidence>
<name>A0A4Y2RW67_ARAVE</name>